<sequence length="142" mass="15285">MVVRVNIQTRGSASESREHLVHVHVRGGARACLVGVNGELVVVVARNDGLCGADDCFCGRGIKNSEFGVDQGCGSLYLGEGHNLGWLKSATRNREVLDRTLRLGAIEGVLGNSNLTHGVVFDPVVVRVGLWRHARFLVVSNQ</sequence>
<evidence type="ECO:0000313" key="1">
    <source>
        <dbReference type="EMBL" id="CAB4572038.1"/>
    </source>
</evidence>
<accession>A0A6J6EG35</accession>
<proteinExistence type="predicted"/>
<organism evidence="1">
    <name type="scientific">freshwater metagenome</name>
    <dbReference type="NCBI Taxonomy" id="449393"/>
    <lineage>
        <taxon>unclassified sequences</taxon>
        <taxon>metagenomes</taxon>
        <taxon>ecological metagenomes</taxon>
    </lineage>
</organism>
<dbReference type="EMBL" id="CAEZTM010000031">
    <property type="protein sequence ID" value="CAB4572038.1"/>
    <property type="molecule type" value="Genomic_DNA"/>
</dbReference>
<name>A0A6J6EG35_9ZZZZ</name>
<dbReference type="AlphaFoldDB" id="A0A6J6EG35"/>
<protein>
    <submittedName>
        <fullName evidence="1">Unannotated protein</fullName>
    </submittedName>
</protein>
<reference evidence="1" key="1">
    <citation type="submission" date="2020-05" db="EMBL/GenBank/DDBJ databases">
        <authorList>
            <person name="Chiriac C."/>
            <person name="Salcher M."/>
            <person name="Ghai R."/>
            <person name="Kavagutti S V."/>
        </authorList>
    </citation>
    <scope>NUCLEOTIDE SEQUENCE</scope>
</reference>
<gene>
    <name evidence="1" type="ORF">UFOPK1684_00797</name>
</gene>